<dbReference type="AlphaFoldDB" id="A0A917LDW2"/>
<proteinExistence type="predicted"/>
<evidence type="ECO:0000313" key="1">
    <source>
        <dbReference type="EMBL" id="GGG14604.1"/>
    </source>
</evidence>
<evidence type="ECO:0000313" key="2">
    <source>
        <dbReference type="Proteomes" id="UP000637643"/>
    </source>
</evidence>
<accession>A0A917LDW2</accession>
<protein>
    <submittedName>
        <fullName evidence="1">Uncharacterized protein</fullName>
    </submittedName>
</protein>
<reference evidence="1" key="1">
    <citation type="journal article" date="2014" name="Int. J. Syst. Evol. Microbiol.">
        <title>Complete genome sequence of Corynebacterium casei LMG S-19264T (=DSM 44701T), isolated from a smear-ripened cheese.</title>
        <authorList>
            <consortium name="US DOE Joint Genome Institute (JGI-PGF)"/>
            <person name="Walter F."/>
            <person name="Albersmeier A."/>
            <person name="Kalinowski J."/>
            <person name="Ruckert C."/>
        </authorList>
    </citation>
    <scope>NUCLEOTIDE SEQUENCE</scope>
    <source>
        <strain evidence="1">CGMCC 1.16134</strain>
    </source>
</reference>
<keyword evidence="2" id="KW-1185">Reference proteome</keyword>
<dbReference type="Proteomes" id="UP000637643">
    <property type="component" value="Unassembled WGS sequence"/>
</dbReference>
<comment type="caution">
    <text evidence="1">The sequence shown here is derived from an EMBL/GenBank/DDBJ whole genome shotgun (WGS) entry which is preliminary data.</text>
</comment>
<dbReference type="EMBL" id="BMKR01000074">
    <property type="protein sequence ID" value="GGG14604.1"/>
    <property type="molecule type" value="Genomic_DNA"/>
</dbReference>
<gene>
    <name evidence="1" type="ORF">GCM10010912_68830</name>
</gene>
<sequence length="73" mass="8375">MTLGDNDTGLSYMVKHQVVNEFRSVIFINNGTPIFVRYSSSENKVLDWRVLHYAKGQNSFNGTFPKLRDGCLF</sequence>
<organism evidence="1 2">
    <name type="scientific">Paenibacillus albidus</name>
    <dbReference type="NCBI Taxonomy" id="2041023"/>
    <lineage>
        <taxon>Bacteria</taxon>
        <taxon>Bacillati</taxon>
        <taxon>Bacillota</taxon>
        <taxon>Bacilli</taxon>
        <taxon>Bacillales</taxon>
        <taxon>Paenibacillaceae</taxon>
        <taxon>Paenibacillus</taxon>
    </lineage>
</organism>
<reference evidence="1" key="2">
    <citation type="submission" date="2020-09" db="EMBL/GenBank/DDBJ databases">
        <authorList>
            <person name="Sun Q."/>
            <person name="Zhou Y."/>
        </authorList>
    </citation>
    <scope>NUCLEOTIDE SEQUENCE</scope>
    <source>
        <strain evidence="1">CGMCC 1.16134</strain>
    </source>
</reference>
<name>A0A917LDW2_9BACL</name>